<comment type="caution">
    <text evidence="2">The sequence shown here is derived from an EMBL/GenBank/DDBJ whole genome shotgun (WGS) entry which is preliminary data.</text>
</comment>
<accession>A0A9X2MU21</accession>
<evidence type="ECO:0000313" key="2">
    <source>
        <dbReference type="EMBL" id="MCR2805771.1"/>
    </source>
</evidence>
<protein>
    <recommendedName>
        <fullName evidence="4">DUF4367 domain-containing protein</fullName>
    </recommendedName>
</protein>
<evidence type="ECO:0000313" key="3">
    <source>
        <dbReference type="Proteomes" id="UP001141950"/>
    </source>
</evidence>
<evidence type="ECO:0008006" key="4">
    <source>
        <dbReference type="Google" id="ProtNLM"/>
    </source>
</evidence>
<dbReference type="AlphaFoldDB" id="A0A9X2MU21"/>
<proteinExistence type="predicted"/>
<reference evidence="2" key="1">
    <citation type="submission" date="2022-08" db="EMBL/GenBank/DDBJ databases">
        <title>The genomic sequence of strain Paenibacillus sp. SCIV0701.</title>
        <authorList>
            <person name="Zhao H."/>
        </authorList>
    </citation>
    <scope>NUCLEOTIDE SEQUENCE</scope>
    <source>
        <strain evidence="2">SCIV0701</strain>
    </source>
</reference>
<dbReference type="RefSeq" id="WP_257448604.1">
    <property type="nucleotide sequence ID" value="NZ_JANIPJ010000013.1"/>
</dbReference>
<keyword evidence="1" id="KW-1133">Transmembrane helix</keyword>
<dbReference type="EMBL" id="JANIPJ010000013">
    <property type="protein sequence ID" value="MCR2805771.1"/>
    <property type="molecule type" value="Genomic_DNA"/>
</dbReference>
<gene>
    <name evidence="2" type="ORF">NQZ67_17965</name>
</gene>
<keyword evidence="3" id="KW-1185">Reference proteome</keyword>
<organism evidence="2 3">
    <name type="scientific">Paenibacillus soyae</name>
    <dbReference type="NCBI Taxonomy" id="2969249"/>
    <lineage>
        <taxon>Bacteria</taxon>
        <taxon>Bacillati</taxon>
        <taxon>Bacillota</taxon>
        <taxon>Bacilli</taxon>
        <taxon>Bacillales</taxon>
        <taxon>Paenibacillaceae</taxon>
        <taxon>Paenibacillus</taxon>
    </lineage>
</organism>
<keyword evidence="1" id="KW-0812">Transmembrane</keyword>
<name>A0A9X2MU21_9BACL</name>
<keyword evidence="1" id="KW-0472">Membrane</keyword>
<evidence type="ECO:0000256" key="1">
    <source>
        <dbReference type="SAM" id="Phobius"/>
    </source>
</evidence>
<feature type="transmembrane region" description="Helical" evidence="1">
    <location>
        <begin position="57"/>
        <end position="84"/>
    </location>
</feature>
<dbReference type="Proteomes" id="UP001141950">
    <property type="component" value="Unassembled WGS sequence"/>
</dbReference>
<sequence>MTEKRYTPSSEPIENFKWNAELNEPSPVDFSERIMYRIQQEGAESLYNGARSRKRTVLNFGLIALAVTLLSGFTYAASAGWLSIKDDSGRGVMQVSSEFVRDPDRIQFLERVRQKVKDQLQLGESAFVVHDQAAIGAIKSYVMPESFSVVHRGVIYTSISELVSRLVGPLSEVKLPEDVADAKFMSVEMLPDTGTPSDFDPEKWVEAVDTETGFPYAYYKFKTGEDVNLNYDAVRLNYQDEEAAYTLMVHYTMIPPYEQLTVYDEHPSAERVYEFHGIPIYHRASDDEPFFIWLQPFKDGSLVYTLLGEAEAGKQLEFVKAFIEETATDSE</sequence>